<reference evidence="11 12" key="1">
    <citation type="submission" date="2019-06" db="EMBL/GenBank/DDBJ databases">
        <title>Whole genome sequence for Rhodospirillaceae sp. R148.</title>
        <authorList>
            <person name="Wang G."/>
        </authorList>
    </citation>
    <scope>NUCLEOTIDE SEQUENCE [LARGE SCALE GENOMIC DNA]</scope>
    <source>
        <strain evidence="11 12">R148</strain>
    </source>
</reference>
<dbReference type="GO" id="GO:0005886">
    <property type="term" value="C:plasma membrane"/>
    <property type="evidence" value="ECO:0007669"/>
    <property type="project" value="UniProtKB-SubCell"/>
</dbReference>
<evidence type="ECO:0000313" key="12">
    <source>
        <dbReference type="Proteomes" id="UP000315252"/>
    </source>
</evidence>
<protein>
    <recommendedName>
        <fullName evidence="9">TRAP transporter small permease protein</fullName>
    </recommendedName>
</protein>
<comment type="subcellular location">
    <subcellularLocation>
        <location evidence="1 9">Cell inner membrane</location>
        <topology evidence="1 9">Multi-pass membrane protein</topology>
    </subcellularLocation>
</comment>
<evidence type="ECO:0000256" key="4">
    <source>
        <dbReference type="ARBA" id="ARBA00022519"/>
    </source>
</evidence>
<evidence type="ECO:0000256" key="3">
    <source>
        <dbReference type="ARBA" id="ARBA00022475"/>
    </source>
</evidence>
<comment type="subunit">
    <text evidence="9">The complex comprises the extracytoplasmic solute receptor protein and the two transmembrane proteins.</text>
</comment>
<accession>A0A545TQ97</accession>
<dbReference type="InterPro" id="IPR055348">
    <property type="entry name" value="DctQ"/>
</dbReference>
<gene>
    <name evidence="11" type="ORF">FKG95_15475</name>
</gene>
<feature type="transmembrane region" description="Helical" evidence="9">
    <location>
        <begin position="52"/>
        <end position="73"/>
    </location>
</feature>
<comment type="function">
    <text evidence="9">Part of the tripartite ATP-independent periplasmic (TRAP) transport system.</text>
</comment>
<comment type="similarity">
    <text evidence="8 9">Belongs to the TRAP transporter small permease family.</text>
</comment>
<dbReference type="EMBL" id="VHSH01000005">
    <property type="protein sequence ID" value="TQV79387.1"/>
    <property type="molecule type" value="Genomic_DNA"/>
</dbReference>
<dbReference type="GO" id="GO:0022857">
    <property type="term" value="F:transmembrane transporter activity"/>
    <property type="evidence" value="ECO:0007669"/>
    <property type="project" value="UniProtKB-UniRule"/>
</dbReference>
<keyword evidence="12" id="KW-1185">Reference proteome</keyword>
<evidence type="ECO:0000256" key="8">
    <source>
        <dbReference type="ARBA" id="ARBA00038436"/>
    </source>
</evidence>
<evidence type="ECO:0000313" key="11">
    <source>
        <dbReference type="EMBL" id="TQV79387.1"/>
    </source>
</evidence>
<keyword evidence="5 9" id="KW-0812">Transmembrane</keyword>
<dbReference type="PANTHER" id="PTHR35011:SF2">
    <property type="entry name" value="2,3-DIKETO-L-GULONATE TRAP TRANSPORTER SMALL PERMEASE PROTEIN YIAM"/>
    <property type="match status" value="1"/>
</dbReference>
<evidence type="ECO:0000256" key="6">
    <source>
        <dbReference type="ARBA" id="ARBA00022989"/>
    </source>
</evidence>
<evidence type="ECO:0000256" key="5">
    <source>
        <dbReference type="ARBA" id="ARBA00022692"/>
    </source>
</evidence>
<dbReference type="InterPro" id="IPR007387">
    <property type="entry name" value="TRAP_DctQ"/>
</dbReference>
<evidence type="ECO:0000256" key="2">
    <source>
        <dbReference type="ARBA" id="ARBA00022448"/>
    </source>
</evidence>
<keyword evidence="7 9" id="KW-0472">Membrane</keyword>
<feature type="transmembrane region" description="Helical" evidence="9">
    <location>
        <begin position="15"/>
        <end position="32"/>
    </location>
</feature>
<keyword evidence="6 9" id="KW-1133">Transmembrane helix</keyword>
<comment type="caution">
    <text evidence="9">Lacks conserved residue(s) required for the propagation of feature annotation.</text>
</comment>
<dbReference type="Proteomes" id="UP000315252">
    <property type="component" value="Unassembled WGS sequence"/>
</dbReference>
<sequence>MRYGFNSALQWTEEIAAIGMVWAVYMGAALCVRERFHIRIMAGVMLLPRLGATTVVIIADLIWLGFLVFMLQVSVDYLTVLWNFTSTTPRLGINEFYPQTVVFIGYALMTLRLIQIYVHWVRGGFRGIPGMRPEHDIDAAEA</sequence>
<keyword evidence="4 9" id="KW-0997">Cell inner membrane</keyword>
<evidence type="ECO:0000256" key="7">
    <source>
        <dbReference type="ARBA" id="ARBA00023136"/>
    </source>
</evidence>
<keyword evidence="2 9" id="KW-0813">Transport</keyword>
<evidence type="ECO:0000256" key="1">
    <source>
        <dbReference type="ARBA" id="ARBA00004429"/>
    </source>
</evidence>
<organism evidence="11 12">
    <name type="scientific">Denitrobaculum tricleocarpae</name>
    <dbReference type="NCBI Taxonomy" id="2591009"/>
    <lineage>
        <taxon>Bacteria</taxon>
        <taxon>Pseudomonadati</taxon>
        <taxon>Pseudomonadota</taxon>
        <taxon>Alphaproteobacteria</taxon>
        <taxon>Rhodospirillales</taxon>
        <taxon>Rhodospirillaceae</taxon>
        <taxon>Denitrobaculum</taxon>
    </lineage>
</organism>
<dbReference type="PANTHER" id="PTHR35011">
    <property type="entry name" value="2,3-DIKETO-L-GULONATE TRAP TRANSPORTER SMALL PERMEASE PROTEIN YIAM"/>
    <property type="match status" value="1"/>
</dbReference>
<name>A0A545TQ97_9PROT</name>
<feature type="domain" description="Tripartite ATP-independent periplasmic transporters DctQ component" evidence="10">
    <location>
        <begin position="1"/>
        <end position="122"/>
    </location>
</feature>
<dbReference type="AlphaFoldDB" id="A0A545TQ97"/>
<evidence type="ECO:0000256" key="9">
    <source>
        <dbReference type="RuleBase" id="RU369079"/>
    </source>
</evidence>
<feature type="transmembrane region" description="Helical" evidence="9">
    <location>
        <begin position="96"/>
        <end position="118"/>
    </location>
</feature>
<dbReference type="Pfam" id="PF04290">
    <property type="entry name" value="DctQ"/>
    <property type="match status" value="1"/>
</dbReference>
<dbReference type="GO" id="GO:0015740">
    <property type="term" value="P:C4-dicarboxylate transport"/>
    <property type="evidence" value="ECO:0007669"/>
    <property type="project" value="TreeGrafter"/>
</dbReference>
<evidence type="ECO:0000259" key="10">
    <source>
        <dbReference type="Pfam" id="PF04290"/>
    </source>
</evidence>
<proteinExistence type="inferred from homology"/>
<dbReference type="OrthoDB" id="9814265at2"/>
<keyword evidence="3" id="KW-1003">Cell membrane</keyword>
<comment type="caution">
    <text evidence="11">The sequence shown here is derived from an EMBL/GenBank/DDBJ whole genome shotgun (WGS) entry which is preliminary data.</text>
</comment>